<dbReference type="RefSeq" id="WP_056501144.1">
    <property type="nucleotide sequence ID" value="NZ_BJVP01000016.1"/>
</dbReference>
<sequence length="63" mass="6837">MTLSTLAVMPKSRDSNRTNRPQDGAAPPEQAAVERALEQIVERLKPKAPDSKPAKKGDPRTKG</sequence>
<evidence type="ECO:0000313" key="2">
    <source>
        <dbReference type="EMBL" id="SOR28178.1"/>
    </source>
</evidence>
<feature type="region of interest" description="Disordered" evidence="1">
    <location>
        <begin position="1"/>
        <end position="63"/>
    </location>
</feature>
<dbReference type="Proteomes" id="UP000233769">
    <property type="component" value="Chromosome tk0001"/>
</dbReference>
<evidence type="ECO:0000256" key="1">
    <source>
        <dbReference type="SAM" id="MobiDB-lite"/>
    </source>
</evidence>
<protein>
    <submittedName>
        <fullName evidence="2">Uncharacterized protein</fullName>
    </submittedName>
</protein>
<evidence type="ECO:0000313" key="3">
    <source>
        <dbReference type="Proteomes" id="UP000233769"/>
    </source>
</evidence>
<reference evidence="3" key="1">
    <citation type="submission" date="2017-10" db="EMBL/GenBank/DDBJ databases">
        <authorList>
            <person name="Regsiter A."/>
            <person name="William W."/>
        </authorList>
    </citation>
    <scope>NUCLEOTIDE SEQUENCE [LARGE SCALE GENOMIC DNA]</scope>
</reference>
<accession>A0A2N9ALF5</accession>
<dbReference type="AlphaFoldDB" id="A0A2N9ALF5"/>
<dbReference type="EMBL" id="LT962688">
    <property type="protein sequence ID" value="SOR28178.1"/>
    <property type="molecule type" value="Genomic_DNA"/>
</dbReference>
<feature type="compositionally biased region" description="Basic and acidic residues" evidence="1">
    <location>
        <begin position="35"/>
        <end position="63"/>
    </location>
</feature>
<organism evidence="2 3">
    <name type="scientific">Methylorubrum extorquens</name>
    <name type="common">Methylobacterium dichloromethanicum</name>
    <name type="synonym">Methylobacterium extorquens</name>
    <dbReference type="NCBI Taxonomy" id="408"/>
    <lineage>
        <taxon>Bacteria</taxon>
        <taxon>Pseudomonadati</taxon>
        <taxon>Pseudomonadota</taxon>
        <taxon>Alphaproteobacteria</taxon>
        <taxon>Hyphomicrobiales</taxon>
        <taxon>Methylobacteriaceae</taxon>
        <taxon>Methylorubrum</taxon>
    </lineage>
</organism>
<proteinExistence type="predicted"/>
<name>A0A2N9ALF5_METEX</name>
<gene>
    <name evidence="2" type="ORF">TK0001_1576</name>
</gene>